<feature type="non-terminal residue" evidence="6">
    <location>
        <position position="1060"/>
    </location>
</feature>
<dbReference type="InterPro" id="IPR001680">
    <property type="entry name" value="WD40_rpt"/>
</dbReference>
<proteinExistence type="inferred from homology"/>
<comment type="similarity">
    <text evidence="1">Belongs to the WD repeat EMAP family.</text>
</comment>
<dbReference type="InterPro" id="IPR050630">
    <property type="entry name" value="WD_repeat_EMAP"/>
</dbReference>
<dbReference type="InterPro" id="IPR005108">
    <property type="entry name" value="HELP"/>
</dbReference>
<comment type="caution">
    <text evidence="6">The sequence shown here is derived from an EMBL/GenBank/DDBJ whole genome shotgun (WGS) entry which is preliminary data.</text>
</comment>
<sequence length="1060" mass="114685">MEPMMNQKARAKHGFAPGDDFTFEGKILYQRAKKGVFPPQDFDPIMVKRSNKPPSAHMKLEYAYGYDGVHNLNNNLFYTSNPEEIVYYTAALGIVLNTVTNTQKHFFGHNNHIRCMAIHPWKWIVATGQSKQTGPTEVPYVCVWETRECKQLQRLDHPFDKRAIIAVAFSPSGKDLITIGSDNPHSLFVWKWMTDKNKMAYLLGEKVDPALVYDWPKTIPAFSFGPENKLNDLRVDPTGFFWKPANKVAPPGDRIVINPHKKGDRKQELGPAPTGLIYVPPVPDDAPPPPPPPPEDGEADDSPDAWMKGPDYALDPKEVYGGFNGAPPQIFGVRYNDFSVASEFVTYGVKHLNFWAYVKNPDDPSAPGKCVQLLAPGKCVQLLAPGQGKCVQLLAPGQVRATARPGQVRATARHGQVRATARPGKCVQLLAPGKCVQLLATGKCVQLLAPGQVRATARPGASACNCSPQGKCVQLLAPGKCVQLLAPCKCVQLLAPGQGKCVQLLVPGKCVQLLAGASACNCSPQGKCVQMLAQGKCVQLLAPGQGKCVQLLAPCKCVQLLAPVQGKCVQLLAPGKCVQLLAQGKCVQLLAPGKCVQLLAQGKCVQLLVPGNHDAAALPQLNLPARSEARRAEVQGDVALSVWYEKTAGSFGPTKVDSPLSAVWIPDVMADYRETIRDKDTGKVFNKGHAKVTHTGKIISFHRDTEDESKVVKEEYIGDRDVSDLKKIKNAILLTGFPSGELGIWVSGIMMRCLEAHAPGPQVCMPDGMVTFWGLRAIKLRADFATVLTGGADGKIVAWDIRQTTEDEDWMKAVGSTVDISKEFQGLQKAGGDARKDQGTALRGGAKALSSHSSTTLGRGSVKIKQAPGSWRLRSPYPDEPPPAIRSVDSRPGSSTFIAGTNKSDIWEMLPVGDPKVLINGAVADVRCCATHPRQANLFATVAESSVIRVWDASKRCMARATSLGFQCRSVQFSTEGSHIAVGGKMGRLRILVSSTLQPLITFKDCVSAIDEIKYSPNNRVMCTGSHDLYIDLYDTGFRGPGGVKGAPGKVVKWPQINTS</sequence>
<dbReference type="AlphaFoldDB" id="A0AAE0BBC3"/>
<dbReference type="Pfam" id="PF03451">
    <property type="entry name" value="HELP"/>
    <property type="match status" value="1"/>
</dbReference>
<name>A0AAE0BBC3_9CHLO</name>
<dbReference type="PANTHER" id="PTHR13720:SF33">
    <property type="entry name" value="HELP DOMAIN-CONTAINING PROTEIN"/>
    <property type="match status" value="1"/>
</dbReference>
<reference evidence="6 7" key="1">
    <citation type="journal article" date="2015" name="Genome Biol. Evol.">
        <title>Comparative Genomics of a Bacterivorous Green Alga Reveals Evolutionary Causalities and Consequences of Phago-Mixotrophic Mode of Nutrition.</title>
        <authorList>
            <person name="Burns J.A."/>
            <person name="Paasch A."/>
            <person name="Narechania A."/>
            <person name="Kim E."/>
        </authorList>
    </citation>
    <scope>NUCLEOTIDE SEQUENCE [LARGE SCALE GENOMIC DNA]</scope>
    <source>
        <strain evidence="6 7">PLY_AMNH</strain>
    </source>
</reference>
<dbReference type="EMBL" id="LGRX02035762">
    <property type="protein sequence ID" value="KAK3233281.1"/>
    <property type="molecule type" value="Genomic_DNA"/>
</dbReference>
<organism evidence="6 7">
    <name type="scientific">Cymbomonas tetramitiformis</name>
    <dbReference type="NCBI Taxonomy" id="36881"/>
    <lineage>
        <taxon>Eukaryota</taxon>
        <taxon>Viridiplantae</taxon>
        <taxon>Chlorophyta</taxon>
        <taxon>Pyramimonadophyceae</taxon>
        <taxon>Pyramimonadales</taxon>
        <taxon>Pyramimonadaceae</taxon>
        <taxon>Cymbomonas</taxon>
    </lineage>
</organism>
<keyword evidence="2" id="KW-0853">WD repeat</keyword>
<dbReference type="Gene3D" id="2.130.10.10">
    <property type="entry name" value="YVTN repeat-like/Quinoprotein amine dehydrogenase"/>
    <property type="match status" value="4"/>
</dbReference>
<keyword evidence="7" id="KW-1185">Reference proteome</keyword>
<evidence type="ECO:0000259" key="5">
    <source>
        <dbReference type="Pfam" id="PF23414"/>
    </source>
</evidence>
<evidence type="ECO:0000313" key="7">
    <source>
        <dbReference type="Proteomes" id="UP001190700"/>
    </source>
</evidence>
<accession>A0AAE0BBC3</accession>
<dbReference type="SUPFAM" id="SSF50998">
    <property type="entry name" value="Quinoprotein alcohol dehydrogenase-like"/>
    <property type="match status" value="1"/>
</dbReference>
<feature type="region of interest" description="Disordered" evidence="4">
    <location>
        <begin position="252"/>
        <end position="311"/>
    </location>
</feature>
<dbReference type="Proteomes" id="UP001190700">
    <property type="component" value="Unassembled WGS sequence"/>
</dbReference>
<gene>
    <name evidence="6" type="ORF">CYMTET_56413</name>
</gene>
<dbReference type="Pfam" id="PF23414">
    <property type="entry name" value="Beta-prop_EML_2"/>
    <property type="match status" value="1"/>
</dbReference>
<evidence type="ECO:0000256" key="1">
    <source>
        <dbReference type="ARBA" id="ARBA00006489"/>
    </source>
</evidence>
<keyword evidence="3" id="KW-0677">Repeat</keyword>
<protein>
    <recommendedName>
        <fullName evidence="5">EML-like second beta-propeller domain-containing protein</fullName>
    </recommendedName>
</protein>
<dbReference type="InterPro" id="IPR015943">
    <property type="entry name" value="WD40/YVTN_repeat-like_dom_sf"/>
</dbReference>
<dbReference type="PANTHER" id="PTHR13720">
    <property type="entry name" value="WD-40 REPEAT PROTEIN"/>
    <property type="match status" value="1"/>
</dbReference>
<feature type="region of interest" description="Disordered" evidence="4">
    <location>
        <begin position="829"/>
        <end position="893"/>
    </location>
</feature>
<dbReference type="GO" id="GO:0008017">
    <property type="term" value="F:microtubule binding"/>
    <property type="evidence" value="ECO:0007669"/>
    <property type="project" value="TreeGrafter"/>
</dbReference>
<evidence type="ECO:0000256" key="3">
    <source>
        <dbReference type="ARBA" id="ARBA00022737"/>
    </source>
</evidence>
<evidence type="ECO:0000256" key="4">
    <source>
        <dbReference type="SAM" id="MobiDB-lite"/>
    </source>
</evidence>
<feature type="compositionally biased region" description="Pro residues" evidence="4">
    <location>
        <begin position="280"/>
        <end position="294"/>
    </location>
</feature>
<dbReference type="InterPro" id="IPR055442">
    <property type="entry name" value="Beta-prop_EML-like_2nd"/>
</dbReference>
<dbReference type="SMART" id="SM00320">
    <property type="entry name" value="WD40"/>
    <property type="match status" value="6"/>
</dbReference>
<dbReference type="InterPro" id="IPR011047">
    <property type="entry name" value="Quinoprotein_ADH-like_sf"/>
</dbReference>
<feature type="domain" description="EML-like second beta-propeller" evidence="5">
    <location>
        <begin position="928"/>
        <end position="1036"/>
    </location>
</feature>
<evidence type="ECO:0000313" key="6">
    <source>
        <dbReference type="EMBL" id="KAK3233281.1"/>
    </source>
</evidence>
<evidence type="ECO:0000256" key="2">
    <source>
        <dbReference type="ARBA" id="ARBA00022574"/>
    </source>
</evidence>